<organism evidence="1 2">
    <name type="scientific">Brassica rapa subsp. trilocularis</name>
    <dbReference type="NCBI Taxonomy" id="1813537"/>
    <lineage>
        <taxon>Eukaryota</taxon>
        <taxon>Viridiplantae</taxon>
        <taxon>Streptophyta</taxon>
        <taxon>Embryophyta</taxon>
        <taxon>Tracheophyta</taxon>
        <taxon>Spermatophyta</taxon>
        <taxon>Magnoliopsida</taxon>
        <taxon>eudicotyledons</taxon>
        <taxon>Gunneridae</taxon>
        <taxon>Pentapetalae</taxon>
        <taxon>rosids</taxon>
        <taxon>malvids</taxon>
        <taxon>Brassicales</taxon>
        <taxon>Brassicaceae</taxon>
        <taxon>Brassiceae</taxon>
        <taxon>Brassica</taxon>
    </lineage>
</organism>
<comment type="caution">
    <text evidence="1">The sequence shown here is derived from an EMBL/GenBank/DDBJ whole genome shotgun (WGS) entry which is preliminary data.</text>
</comment>
<evidence type="ECO:0000313" key="1">
    <source>
        <dbReference type="EMBL" id="KAG5397197.1"/>
    </source>
</evidence>
<accession>A0ABQ7MF00</accession>
<dbReference type="Proteomes" id="UP000823674">
    <property type="component" value="Chromosome A05"/>
</dbReference>
<proteinExistence type="predicted"/>
<reference evidence="1 2" key="1">
    <citation type="submission" date="2021-03" db="EMBL/GenBank/DDBJ databases">
        <authorList>
            <person name="King G.J."/>
            <person name="Bancroft I."/>
            <person name="Baten A."/>
            <person name="Bloomfield J."/>
            <person name="Borpatragohain P."/>
            <person name="He Z."/>
            <person name="Irish N."/>
            <person name="Irwin J."/>
            <person name="Liu K."/>
            <person name="Mauleon R.P."/>
            <person name="Moore J."/>
            <person name="Morris R."/>
            <person name="Ostergaard L."/>
            <person name="Wang B."/>
            <person name="Wells R."/>
        </authorList>
    </citation>
    <scope>NUCLEOTIDE SEQUENCE [LARGE SCALE GENOMIC DNA]</scope>
    <source>
        <strain evidence="1">R-o-18</strain>
        <tissue evidence="1">Leaf</tissue>
    </source>
</reference>
<keyword evidence="2" id="KW-1185">Reference proteome</keyword>
<sequence>MKRVLRVERIVPRISSTSTCLYTPPRGSFLFPFLSSLRSGPFRAVFRLERLYYLSKQRFRNDIDSEEGSNFSYGGGSMVEAVRGSIQSRRRELRGRGEGRLVDPTRQTGLLDDLLDPNRPFGELDGAFGPTRPFGELDDGFFVVCDPFFRGLE</sequence>
<dbReference type="EMBL" id="JADBGQ010000005">
    <property type="protein sequence ID" value="KAG5397197.1"/>
    <property type="molecule type" value="Genomic_DNA"/>
</dbReference>
<evidence type="ECO:0000313" key="2">
    <source>
        <dbReference type="Proteomes" id="UP000823674"/>
    </source>
</evidence>
<name>A0ABQ7MF00_BRACM</name>
<gene>
    <name evidence="1" type="primary">A05p022490.1_BraROA</name>
    <name evidence="1" type="ORF">IGI04_019011</name>
</gene>
<protein>
    <submittedName>
        <fullName evidence="1">Uncharacterized protein</fullName>
    </submittedName>
</protein>